<keyword evidence="2" id="KW-1133">Transmembrane helix</keyword>
<dbReference type="EMBL" id="JABAIL010000005">
    <property type="protein sequence ID" value="NLR92920.1"/>
    <property type="molecule type" value="Genomic_DNA"/>
</dbReference>
<gene>
    <name evidence="3" type="ORF">HGP29_17030</name>
</gene>
<feature type="transmembrane region" description="Helical" evidence="2">
    <location>
        <begin position="88"/>
        <end position="107"/>
    </location>
</feature>
<keyword evidence="2" id="KW-0472">Membrane</keyword>
<accession>A0A7X8SMJ4</accession>
<dbReference type="AlphaFoldDB" id="A0A7X8SMJ4"/>
<feature type="compositionally biased region" description="Polar residues" evidence="1">
    <location>
        <begin position="1"/>
        <end position="19"/>
    </location>
</feature>
<protein>
    <submittedName>
        <fullName evidence="3">Uncharacterized protein</fullName>
    </submittedName>
</protein>
<evidence type="ECO:0000256" key="2">
    <source>
        <dbReference type="SAM" id="Phobius"/>
    </source>
</evidence>
<dbReference type="Proteomes" id="UP000585050">
    <property type="component" value="Unassembled WGS sequence"/>
</dbReference>
<keyword evidence="4" id="KW-1185">Reference proteome</keyword>
<proteinExistence type="predicted"/>
<keyword evidence="2" id="KW-0812">Transmembrane</keyword>
<evidence type="ECO:0000256" key="1">
    <source>
        <dbReference type="SAM" id="MobiDB-lite"/>
    </source>
</evidence>
<feature type="transmembrane region" description="Helical" evidence="2">
    <location>
        <begin position="113"/>
        <end position="132"/>
    </location>
</feature>
<reference evidence="3 4" key="1">
    <citation type="submission" date="2020-04" db="EMBL/GenBank/DDBJ databases">
        <title>Flammeovirga sp. SR4, a novel species isolated from seawater.</title>
        <authorList>
            <person name="Wang X."/>
        </authorList>
    </citation>
    <scope>NUCLEOTIDE SEQUENCE [LARGE SCALE GENOMIC DNA]</scope>
    <source>
        <strain evidence="3 4">SR4</strain>
    </source>
</reference>
<dbReference type="RefSeq" id="WP_168883634.1">
    <property type="nucleotide sequence ID" value="NZ_JABAIL010000005.1"/>
</dbReference>
<evidence type="ECO:0000313" key="4">
    <source>
        <dbReference type="Proteomes" id="UP000585050"/>
    </source>
</evidence>
<name>A0A7X8SMJ4_9BACT</name>
<organism evidence="3 4">
    <name type="scientific">Flammeovirga agarivorans</name>
    <dbReference type="NCBI Taxonomy" id="2726742"/>
    <lineage>
        <taxon>Bacteria</taxon>
        <taxon>Pseudomonadati</taxon>
        <taxon>Bacteroidota</taxon>
        <taxon>Cytophagia</taxon>
        <taxon>Cytophagales</taxon>
        <taxon>Flammeovirgaceae</taxon>
        <taxon>Flammeovirga</taxon>
    </lineage>
</organism>
<feature type="region of interest" description="Disordered" evidence="1">
    <location>
        <begin position="1"/>
        <end position="20"/>
    </location>
</feature>
<sequence>MSTNSTYSTENSFSSYTDSSPEEKQYYYSYSYLYNWIKIKENNDLVFTFDEDSLMKLTTIFFEVKLPNTHRKFERKQIKSLSVKKKKLILPLLLGGIVAPLSVIAAASYSLSMLTGLSLFLGSAFLFYYGYVGNYQIEVKFFNGTQNQFFVDGNVSDLQKFIVDCHQQIYKRNVF</sequence>
<comment type="caution">
    <text evidence="3">The sequence shown here is derived from an EMBL/GenBank/DDBJ whole genome shotgun (WGS) entry which is preliminary data.</text>
</comment>
<evidence type="ECO:0000313" key="3">
    <source>
        <dbReference type="EMBL" id="NLR92920.1"/>
    </source>
</evidence>